<evidence type="ECO:0000256" key="5">
    <source>
        <dbReference type="PIRSR" id="PIRSR001221-1"/>
    </source>
</evidence>
<evidence type="ECO:0000313" key="8">
    <source>
        <dbReference type="EMBL" id="EKD21267.1"/>
    </source>
</evidence>
<dbReference type="AlphaFoldDB" id="K1X884"/>
<sequence>MATRALAHTPIRPWQEIRDAKKAEQLARIPQEWRLSEFPPAGTVDVRPVISTCGILSARELKITGDSDATALAAAIAEGVYSAEEVAVAYCKRAALGQQLCNNLSEIMFMDAIEDAKKLDEYFKQNGRTVGPLHGLPMTFKECFHVKGYDYCNGYISKTFNPSTYTTYIIELVKAAGAVIISKTNVPQTMLVAETDNNVFGRAKNAVVSHLTTGGSSGGEGSVLGWRGSAIGVGTDVGGSIRIPAAANGVYAFKPTCGLLPFIGYAASGYTGVNTGIGATLGPLAQSVRDLTLFTRVVRDAKPWLVDPAVVPNVFEKGTVARKPVVGVIYQSGLTPHPPIRRALREAVAKLKVAGYEVKEFIPPDFSAMREVTRQLFTLDALSYQKGEMAKAGEPAVQSVHDIGLLSLPVKTQEQTWELNTKRLTFCKQMLDCWQEAQIDVVLSPVGPHTAVLPGQWDLDPYTVAWNAVDYPSVIIPFTHADPALDPKDTNFVPLSPNDVINEAKYDPKLLAGAPCAIQITAVKWGDEQLLQDAETIDAVLNGPASQRR</sequence>
<dbReference type="OMA" id="MTFKECF"/>
<feature type="active site" description="Acyl-ester intermediate" evidence="5">
    <location>
        <position position="240"/>
    </location>
</feature>
<evidence type="ECO:0000256" key="1">
    <source>
        <dbReference type="ARBA" id="ARBA00001311"/>
    </source>
</evidence>
<dbReference type="Pfam" id="PF01425">
    <property type="entry name" value="Amidase"/>
    <property type="match status" value="1"/>
</dbReference>
<dbReference type="FunCoup" id="K1X884">
    <property type="interactions" value="48"/>
</dbReference>
<dbReference type="PANTHER" id="PTHR46072">
    <property type="entry name" value="AMIDASE-RELATED-RELATED"/>
    <property type="match status" value="1"/>
</dbReference>
<feature type="active site" description="Charge relay system" evidence="5">
    <location>
        <position position="141"/>
    </location>
</feature>
<dbReference type="GeneID" id="18756315"/>
<dbReference type="InterPro" id="IPR036928">
    <property type="entry name" value="AS_sf"/>
</dbReference>
<evidence type="ECO:0000256" key="4">
    <source>
        <dbReference type="ARBA" id="ARBA00022801"/>
    </source>
</evidence>
<accession>K1X884</accession>
<dbReference type="PROSITE" id="PS00571">
    <property type="entry name" value="AMIDASES"/>
    <property type="match status" value="1"/>
</dbReference>
<dbReference type="Proteomes" id="UP000006753">
    <property type="component" value="Unassembled WGS sequence"/>
</dbReference>
<evidence type="ECO:0000256" key="2">
    <source>
        <dbReference type="ARBA" id="ARBA00009199"/>
    </source>
</evidence>
<dbReference type="eggNOG" id="KOG1212">
    <property type="taxonomic scope" value="Eukaryota"/>
</dbReference>
<dbReference type="EMBL" id="JH921428">
    <property type="protein sequence ID" value="EKD21267.1"/>
    <property type="molecule type" value="Genomic_DNA"/>
</dbReference>
<dbReference type="EC" id="3.5.1.4" evidence="3"/>
<reference evidence="8 9" key="1">
    <citation type="journal article" date="2012" name="BMC Genomics">
        <title>Sequencing the genome of Marssonina brunnea reveals fungus-poplar co-evolution.</title>
        <authorList>
            <person name="Zhu S."/>
            <person name="Cao Y.-Z."/>
            <person name="Jiang C."/>
            <person name="Tan B.-Y."/>
            <person name="Wang Z."/>
            <person name="Feng S."/>
            <person name="Zhang L."/>
            <person name="Su X.-H."/>
            <person name="Brejova B."/>
            <person name="Vinar T."/>
            <person name="Xu M."/>
            <person name="Wang M.-X."/>
            <person name="Zhang S.-G."/>
            <person name="Huang M.-R."/>
            <person name="Wu R."/>
            <person name="Zhou Y."/>
        </authorList>
    </citation>
    <scope>NUCLEOTIDE SEQUENCE [LARGE SCALE GENOMIC DNA]</scope>
    <source>
        <strain evidence="8 9">MB_m1</strain>
    </source>
</reference>
<dbReference type="STRING" id="1072389.K1X884"/>
<feature type="binding site" evidence="6">
    <location>
        <begin position="237"/>
        <end position="240"/>
    </location>
    <ligand>
        <name>substrate</name>
    </ligand>
</feature>
<feature type="binding site" evidence="6">
    <location>
        <position position="190"/>
    </location>
    <ligand>
        <name>substrate</name>
    </ligand>
</feature>
<feature type="domain" description="Amidase" evidence="7">
    <location>
        <begin position="86"/>
        <end position="531"/>
    </location>
</feature>
<name>K1X884_MARBU</name>
<comment type="similarity">
    <text evidence="2">Belongs to the amidase family.</text>
</comment>
<evidence type="ECO:0000313" key="9">
    <source>
        <dbReference type="Proteomes" id="UP000006753"/>
    </source>
</evidence>
<dbReference type="KEGG" id="mbe:MBM_00380"/>
<dbReference type="HOGENOM" id="CLU_009600_9_2_1"/>
<organism evidence="8 9">
    <name type="scientific">Marssonina brunnea f. sp. multigermtubi (strain MB_m1)</name>
    <name type="common">Marssonina leaf spot fungus</name>
    <dbReference type="NCBI Taxonomy" id="1072389"/>
    <lineage>
        <taxon>Eukaryota</taxon>
        <taxon>Fungi</taxon>
        <taxon>Dikarya</taxon>
        <taxon>Ascomycota</taxon>
        <taxon>Pezizomycotina</taxon>
        <taxon>Leotiomycetes</taxon>
        <taxon>Helotiales</taxon>
        <taxon>Drepanopezizaceae</taxon>
        <taxon>Drepanopeziza</taxon>
    </lineage>
</organism>
<evidence type="ECO:0000259" key="7">
    <source>
        <dbReference type="Pfam" id="PF01425"/>
    </source>
</evidence>
<feature type="binding site" evidence="6">
    <location>
        <position position="216"/>
    </location>
    <ligand>
        <name>substrate</name>
    </ligand>
</feature>
<dbReference type="PIRSF" id="PIRSF001221">
    <property type="entry name" value="Amidase_fungi"/>
    <property type="match status" value="1"/>
</dbReference>
<proteinExistence type="inferred from homology"/>
<dbReference type="Gene3D" id="3.90.1300.10">
    <property type="entry name" value="Amidase signature (AS) domain"/>
    <property type="match status" value="1"/>
</dbReference>
<protein>
    <recommendedName>
        <fullName evidence="3">amidase</fullName>
        <ecNumber evidence="3">3.5.1.4</ecNumber>
    </recommendedName>
</protein>
<dbReference type="PANTHER" id="PTHR46072:SF11">
    <property type="entry name" value="AMIDASE-RELATED"/>
    <property type="match status" value="1"/>
</dbReference>
<dbReference type="GO" id="GO:0004040">
    <property type="term" value="F:amidase activity"/>
    <property type="evidence" value="ECO:0007669"/>
    <property type="project" value="UniProtKB-EC"/>
</dbReference>
<dbReference type="SUPFAM" id="SSF75304">
    <property type="entry name" value="Amidase signature (AS) enzymes"/>
    <property type="match status" value="1"/>
</dbReference>
<evidence type="ECO:0000256" key="6">
    <source>
        <dbReference type="PIRSR" id="PIRSR001221-2"/>
    </source>
</evidence>
<keyword evidence="9" id="KW-1185">Reference proteome</keyword>
<feature type="active site" description="Charge relay system" evidence="5">
    <location>
        <position position="216"/>
    </location>
</feature>
<dbReference type="InParanoid" id="K1X884"/>
<comment type="catalytic activity">
    <reaction evidence="1">
        <text>a monocarboxylic acid amide + H2O = a monocarboxylate + NH4(+)</text>
        <dbReference type="Rhea" id="RHEA:12020"/>
        <dbReference type="ChEBI" id="CHEBI:15377"/>
        <dbReference type="ChEBI" id="CHEBI:28938"/>
        <dbReference type="ChEBI" id="CHEBI:35757"/>
        <dbReference type="ChEBI" id="CHEBI:83628"/>
        <dbReference type="EC" id="3.5.1.4"/>
    </reaction>
</comment>
<dbReference type="RefSeq" id="XP_007288269.1">
    <property type="nucleotide sequence ID" value="XM_007288207.1"/>
</dbReference>
<evidence type="ECO:0000256" key="3">
    <source>
        <dbReference type="ARBA" id="ARBA00012922"/>
    </source>
</evidence>
<dbReference type="OrthoDB" id="6428749at2759"/>
<dbReference type="InterPro" id="IPR023631">
    <property type="entry name" value="Amidase_dom"/>
</dbReference>
<dbReference type="InterPro" id="IPR020556">
    <property type="entry name" value="Amidase_CS"/>
</dbReference>
<gene>
    <name evidence="8" type="ORF">MBM_00380</name>
</gene>
<keyword evidence="4" id="KW-0378">Hydrolase</keyword>